<evidence type="ECO:0000256" key="1">
    <source>
        <dbReference type="ARBA" id="ARBA00004123"/>
    </source>
</evidence>
<reference key="3">
    <citation type="submission" date="2011-08" db="EMBL/GenBank/DDBJ databases">
        <title>Genome sequence of Naumovozyma castellii.</title>
        <authorList>
            <person name="Gordon J.L."/>
            <person name="Armisen D."/>
            <person name="Proux-Wera E."/>
            <person name="OhEigeartaigh S.S."/>
            <person name="Byrne K.P."/>
            <person name="Wolfe K.H."/>
        </authorList>
    </citation>
    <scope>NUCLEOTIDE SEQUENCE</scope>
    <source>
        <strain>Type strain:CBS 4309</strain>
    </source>
</reference>
<evidence type="ECO:0000313" key="7">
    <source>
        <dbReference type="EMBL" id="CCC72171.1"/>
    </source>
</evidence>
<dbReference type="GO" id="GO:0005634">
    <property type="term" value="C:nucleus"/>
    <property type="evidence" value="ECO:0007669"/>
    <property type="project" value="UniProtKB-SubCell"/>
</dbReference>
<evidence type="ECO:0000256" key="6">
    <source>
        <dbReference type="ARBA" id="ARBA00023242"/>
    </source>
</evidence>
<accession>G0VKZ5</accession>
<dbReference type="KEGG" id="ncs:NCAS_0J01920"/>
<dbReference type="eggNOG" id="ENOG502SGAU">
    <property type="taxonomic scope" value="Eukaryota"/>
</dbReference>
<dbReference type="GeneID" id="96905880"/>
<organism evidence="8 9">
    <name type="scientific">Naumovozyma castellii</name>
    <name type="common">Yeast</name>
    <name type="synonym">Saccharomyces castellii</name>
    <dbReference type="NCBI Taxonomy" id="27288"/>
    <lineage>
        <taxon>Eukaryota</taxon>
        <taxon>Fungi</taxon>
        <taxon>Dikarya</taxon>
        <taxon>Ascomycota</taxon>
        <taxon>Saccharomycotina</taxon>
        <taxon>Saccharomycetes</taxon>
        <taxon>Saccharomycetales</taxon>
        <taxon>Saccharomycetaceae</taxon>
        <taxon>Naumovozyma</taxon>
    </lineage>
</organism>
<dbReference type="KEGG" id="ncs:NCAS_0J02040"/>
<dbReference type="HOGENOM" id="CLU_1816301_0_0_1"/>
<evidence type="ECO:0000256" key="5">
    <source>
        <dbReference type="ARBA" id="ARBA00022490"/>
    </source>
</evidence>
<evidence type="ECO:0000256" key="3">
    <source>
        <dbReference type="ARBA" id="ARBA00005459"/>
    </source>
</evidence>
<keyword evidence="5" id="KW-0963">Cytoplasm</keyword>
<dbReference type="EMBL" id="HE576761">
    <property type="protein sequence ID" value="CCC72171.1"/>
    <property type="molecule type" value="Genomic_DNA"/>
</dbReference>
<proteinExistence type="inferred from homology"/>
<comment type="similarity">
    <text evidence="3">Belongs to the DIF1/spd1 family.</text>
</comment>
<dbReference type="STRING" id="1064592.G0VKZ5"/>
<evidence type="ECO:0000313" key="8">
    <source>
        <dbReference type="EMBL" id="CCC72183.1"/>
    </source>
</evidence>
<dbReference type="GO" id="GO:0005737">
    <property type="term" value="C:cytoplasm"/>
    <property type="evidence" value="ECO:0007669"/>
    <property type="project" value="UniProtKB-SubCell"/>
</dbReference>
<reference evidence="8 9" key="1">
    <citation type="journal article" date="2011" name="Proc. Natl. Acad. Sci. U.S.A.">
        <title>Evolutionary erosion of yeast sex chromosomes by mating-type switching accidents.</title>
        <authorList>
            <person name="Gordon J.L."/>
            <person name="Armisen D."/>
            <person name="Proux-Wera E."/>
            <person name="Oheigeartaigh S.S."/>
            <person name="Byrne K.P."/>
            <person name="Wolfe K.H."/>
        </authorList>
    </citation>
    <scope>NUCLEOTIDE SEQUENCE [LARGE SCALE GENOMIC DNA]</scope>
    <source>
        <strain evidence="9">ATCC 76901 / BCRC 22586 / CBS 4309 / NBRC 1992 / NRRL Y-12630</strain>
        <strain evidence="8">Type strain:CBS 4309</strain>
    </source>
</reference>
<dbReference type="OMA" id="TIVPQFR"/>
<dbReference type="OrthoDB" id="4072855at2759"/>
<dbReference type="EMBL" id="HE576761">
    <property type="protein sequence ID" value="CCC72183.1"/>
    <property type="molecule type" value="Genomic_DNA"/>
</dbReference>
<dbReference type="AlphaFoldDB" id="G0VKZ5"/>
<keyword evidence="9" id="KW-1185">Reference proteome</keyword>
<reference evidence="8" key="2">
    <citation type="submission" date="2011-07" db="EMBL/GenBank/DDBJ databases">
        <authorList>
            <person name="Byrne K."/>
        </authorList>
    </citation>
    <scope>NUCLEOTIDE SEQUENCE</scope>
    <source>
        <strain evidence="8">Type strain:CBS 4309</strain>
    </source>
</reference>
<sequence length="126" mass="14400">MMHPGKQTQTSSVPAPHEQYNCQQQLSTVGMRIRQKIDQGYQFATTNNVTAASLDNTGAPVRDYASMVVPQFNTRLTVPQSNFQPPMLVNQRTVSTSSSLDMFNRQQKNSFEEDDEEILYNRKRRV</sequence>
<dbReference type="InterPro" id="IPR013900">
    <property type="entry name" value="RNR_inhibitor"/>
</dbReference>
<protein>
    <recommendedName>
        <fullName evidence="4">Damage-regulated import facilitator 1</fullName>
    </recommendedName>
</protein>
<dbReference type="Proteomes" id="UP000001640">
    <property type="component" value="Chromosome 10"/>
</dbReference>
<evidence type="ECO:0000256" key="4">
    <source>
        <dbReference type="ARBA" id="ARBA00021625"/>
    </source>
</evidence>
<name>G0VKZ5_NAUCA</name>
<evidence type="ECO:0000256" key="2">
    <source>
        <dbReference type="ARBA" id="ARBA00004496"/>
    </source>
</evidence>
<dbReference type="PANTHER" id="PTHR28081:SF1">
    <property type="entry name" value="DAMAGE-REGULATED IMPORT FACILITATOR 1"/>
    <property type="match status" value="1"/>
</dbReference>
<gene>
    <name evidence="8" type="primary">NCAS0J02040</name>
    <name evidence="7" type="synonym">NCAS0J01920</name>
    <name evidence="7" type="ordered locus">NCAS_0J01920</name>
    <name evidence="8" type="ordered locus">NCAS_0J02040</name>
</gene>
<dbReference type="GO" id="GO:0008104">
    <property type="term" value="P:intracellular protein localization"/>
    <property type="evidence" value="ECO:0007669"/>
    <property type="project" value="TreeGrafter"/>
</dbReference>
<dbReference type="PANTHER" id="PTHR28081">
    <property type="entry name" value="DAMAGE-REGULATED IMPORT FACILITATOR 1-RELATED"/>
    <property type="match status" value="1"/>
</dbReference>
<dbReference type="RefSeq" id="XP_003678521.1">
    <property type="nucleotide sequence ID" value="XM_003678473.1"/>
</dbReference>
<evidence type="ECO:0000313" key="9">
    <source>
        <dbReference type="Proteomes" id="UP000001640"/>
    </source>
</evidence>
<dbReference type="GO" id="GO:1990846">
    <property type="term" value="F:ribonucleoside-diphosphate reductase inhibitor activity"/>
    <property type="evidence" value="ECO:0007669"/>
    <property type="project" value="TreeGrafter"/>
</dbReference>
<keyword evidence="6" id="KW-0539">Nucleus</keyword>
<comment type="subcellular location">
    <subcellularLocation>
        <location evidence="2">Cytoplasm</location>
    </subcellularLocation>
    <subcellularLocation>
        <location evidence="1">Nucleus</location>
    </subcellularLocation>
</comment>